<reference evidence="1 2" key="1">
    <citation type="journal article" date="2016" name="Nat. Commun.">
        <title>Thousands of microbial genomes shed light on interconnected biogeochemical processes in an aquifer system.</title>
        <authorList>
            <person name="Anantharaman K."/>
            <person name="Brown C.T."/>
            <person name="Hug L.A."/>
            <person name="Sharon I."/>
            <person name="Castelle C.J."/>
            <person name="Probst A.J."/>
            <person name="Thomas B.C."/>
            <person name="Singh A."/>
            <person name="Wilkins M.J."/>
            <person name="Karaoz U."/>
            <person name="Brodie E.L."/>
            <person name="Williams K.H."/>
            <person name="Hubbard S.S."/>
            <person name="Banfield J.F."/>
        </authorList>
    </citation>
    <scope>NUCLEOTIDE SEQUENCE [LARGE SCALE GENOMIC DNA]</scope>
</reference>
<sequence length="75" mass="8460">MKIIKGVEVGVLSELENQGRGRIPLLSGGKELRRGQRIVLAPSVLFGDVIRSTRVRIEKVERRTRTRPRTLVVGR</sequence>
<comment type="caution">
    <text evidence="1">The sequence shown here is derived from an EMBL/GenBank/DDBJ whole genome shotgun (WGS) entry which is preliminary data.</text>
</comment>
<proteinExistence type="predicted"/>
<dbReference type="EMBL" id="MGDJ01000006">
    <property type="protein sequence ID" value="OGL54086.1"/>
    <property type="molecule type" value="Genomic_DNA"/>
</dbReference>
<evidence type="ECO:0000313" key="1">
    <source>
        <dbReference type="EMBL" id="OGL54086.1"/>
    </source>
</evidence>
<organism evidence="1 2">
    <name type="scientific">Candidatus Shapirobacteria bacterium RBG_13_44_7</name>
    <dbReference type="NCBI Taxonomy" id="1802149"/>
    <lineage>
        <taxon>Bacteria</taxon>
        <taxon>Candidatus Shapironibacteriota</taxon>
    </lineage>
</organism>
<evidence type="ECO:0000313" key="2">
    <source>
        <dbReference type="Proteomes" id="UP000185874"/>
    </source>
</evidence>
<protein>
    <submittedName>
        <fullName evidence="1">Uncharacterized protein</fullName>
    </submittedName>
</protein>
<gene>
    <name evidence="1" type="ORF">A3K55_02545</name>
</gene>
<name>A0A1F7SJX7_9BACT</name>
<dbReference type="AlphaFoldDB" id="A0A1F7SJX7"/>
<accession>A0A1F7SJX7</accession>
<dbReference type="Proteomes" id="UP000185874">
    <property type="component" value="Unassembled WGS sequence"/>
</dbReference>